<keyword evidence="4" id="KW-0645">Protease</keyword>
<keyword evidence="5" id="KW-0833">Ubl conjugation pathway</keyword>
<evidence type="ECO:0000256" key="1">
    <source>
        <dbReference type="ARBA" id="ARBA00000707"/>
    </source>
</evidence>
<dbReference type="GO" id="GO:0006508">
    <property type="term" value="P:proteolysis"/>
    <property type="evidence" value="ECO:0007669"/>
    <property type="project" value="UniProtKB-KW"/>
</dbReference>
<dbReference type="PROSITE" id="PS50235">
    <property type="entry name" value="USP_3"/>
    <property type="match status" value="1"/>
</dbReference>
<evidence type="ECO:0000259" key="9">
    <source>
        <dbReference type="PROSITE" id="PS50235"/>
    </source>
</evidence>
<evidence type="ECO:0000256" key="5">
    <source>
        <dbReference type="ARBA" id="ARBA00022786"/>
    </source>
</evidence>
<dbReference type="CDD" id="cd02674">
    <property type="entry name" value="Peptidase_C19R"/>
    <property type="match status" value="1"/>
</dbReference>
<dbReference type="Proteomes" id="UP000054350">
    <property type="component" value="Unassembled WGS sequence"/>
</dbReference>
<dbReference type="InterPro" id="IPR038765">
    <property type="entry name" value="Papain-like_cys_pep_sf"/>
</dbReference>
<dbReference type="InterPro" id="IPR001394">
    <property type="entry name" value="Peptidase_C19_UCH"/>
</dbReference>
<reference evidence="11" key="2">
    <citation type="submission" date="2009-11" db="EMBL/GenBank/DDBJ databases">
        <title>The Genome Sequence of Allomyces macrogynus strain ATCC 38327.</title>
        <authorList>
            <consortium name="The Broad Institute Genome Sequencing Platform"/>
            <person name="Russ C."/>
            <person name="Cuomo C."/>
            <person name="Shea T."/>
            <person name="Young S.K."/>
            <person name="Zeng Q."/>
            <person name="Koehrsen M."/>
            <person name="Haas B."/>
            <person name="Borodovsky M."/>
            <person name="Guigo R."/>
            <person name="Alvarado L."/>
            <person name="Berlin A."/>
            <person name="Borenstein D."/>
            <person name="Chen Z."/>
            <person name="Engels R."/>
            <person name="Freedman E."/>
            <person name="Gellesch M."/>
            <person name="Goldberg J."/>
            <person name="Griggs A."/>
            <person name="Gujja S."/>
            <person name="Heiman D."/>
            <person name="Hepburn T."/>
            <person name="Howarth C."/>
            <person name="Jen D."/>
            <person name="Larson L."/>
            <person name="Lewis B."/>
            <person name="Mehta T."/>
            <person name="Park D."/>
            <person name="Pearson M."/>
            <person name="Roberts A."/>
            <person name="Saif S."/>
            <person name="Shenoy N."/>
            <person name="Sisk P."/>
            <person name="Stolte C."/>
            <person name="Sykes S."/>
            <person name="Walk T."/>
            <person name="White J."/>
            <person name="Yandava C."/>
            <person name="Burger G."/>
            <person name="Gray M.W."/>
            <person name="Holland P.W.H."/>
            <person name="King N."/>
            <person name="Lang F.B.F."/>
            <person name="Roger A.J."/>
            <person name="Ruiz-Trillo I."/>
            <person name="Lander E."/>
            <person name="Nusbaum C."/>
        </authorList>
    </citation>
    <scope>NUCLEOTIDE SEQUENCE [LARGE SCALE GENOMIC DNA]</scope>
    <source>
        <strain evidence="11">ATCC 38327</strain>
    </source>
</reference>
<dbReference type="GO" id="GO:0004843">
    <property type="term" value="F:cysteine-type deubiquitinase activity"/>
    <property type="evidence" value="ECO:0007669"/>
    <property type="project" value="UniProtKB-EC"/>
</dbReference>
<reference evidence="10 11" key="1">
    <citation type="submission" date="2009-11" db="EMBL/GenBank/DDBJ databases">
        <title>Annotation of Allomyces macrogynus ATCC 38327.</title>
        <authorList>
            <consortium name="The Broad Institute Genome Sequencing Platform"/>
            <person name="Russ C."/>
            <person name="Cuomo C."/>
            <person name="Burger G."/>
            <person name="Gray M.W."/>
            <person name="Holland P.W.H."/>
            <person name="King N."/>
            <person name="Lang F.B.F."/>
            <person name="Roger A.J."/>
            <person name="Ruiz-Trillo I."/>
            <person name="Young S.K."/>
            <person name="Zeng Q."/>
            <person name="Gargeya S."/>
            <person name="Fitzgerald M."/>
            <person name="Haas B."/>
            <person name="Abouelleil A."/>
            <person name="Alvarado L."/>
            <person name="Arachchi H.M."/>
            <person name="Berlin A."/>
            <person name="Chapman S.B."/>
            <person name="Gearin G."/>
            <person name="Goldberg J."/>
            <person name="Griggs A."/>
            <person name="Gujja S."/>
            <person name="Hansen M."/>
            <person name="Heiman D."/>
            <person name="Howarth C."/>
            <person name="Larimer J."/>
            <person name="Lui A."/>
            <person name="MacDonald P.J.P."/>
            <person name="McCowen C."/>
            <person name="Montmayeur A."/>
            <person name="Murphy C."/>
            <person name="Neiman D."/>
            <person name="Pearson M."/>
            <person name="Priest M."/>
            <person name="Roberts A."/>
            <person name="Saif S."/>
            <person name="Shea T."/>
            <person name="Sisk P."/>
            <person name="Stolte C."/>
            <person name="Sykes S."/>
            <person name="Wortman J."/>
            <person name="Nusbaum C."/>
            <person name="Birren B."/>
        </authorList>
    </citation>
    <scope>NUCLEOTIDE SEQUENCE [LARGE SCALE GENOMIC DNA]</scope>
    <source>
        <strain evidence="10 11">ATCC 38327</strain>
    </source>
</reference>
<dbReference type="OrthoDB" id="292964at2759"/>
<dbReference type="VEuPathDB" id="FungiDB:AMAG_19972"/>
<dbReference type="eggNOG" id="KOG1868">
    <property type="taxonomic scope" value="Eukaryota"/>
</dbReference>
<dbReference type="InterPro" id="IPR028889">
    <property type="entry name" value="USP"/>
</dbReference>
<dbReference type="PROSITE" id="PS00973">
    <property type="entry name" value="USP_2"/>
    <property type="match status" value="1"/>
</dbReference>
<dbReference type="Pfam" id="PF00443">
    <property type="entry name" value="UCH"/>
    <property type="match status" value="1"/>
</dbReference>
<protein>
    <recommendedName>
        <fullName evidence="3">ubiquitinyl hydrolase 1</fullName>
        <ecNumber evidence="3">3.4.19.12</ecNumber>
    </recommendedName>
</protein>
<dbReference type="PANTHER" id="PTHR21646:SF95">
    <property type="entry name" value="UBIQUITIN CARBOXYL-TERMINAL HYDROLASE 4-RELATED"/>
    <property type="match status" value="1"/>
</dbReference>
<gene>
    <name evidence="10" type="ORF">AMAG_19972</name>
</gene>
<evidence type="ECO:0000256" key="8">
    <source>
        <dbReference type="SAM" id="MobiDB-lite"/>
    </source>
</evidence>
<dbReference type="AlphaFoldDB" id="A0A0L0T362"/>
<dbReference type="SUPFAM" id="SSF54001">
    <property type="entry name" value="Cysteine proteinases"/>
    <property type="match status" value="1"/>
</dbReference>
<evidence type="ECO:0000313" key="11">
    <source>
        <dbReference type="Proteomes" id="UP000054350"/>
    </source>
</evidence>
<sequence length="430" mass="46877">MAILGSAGPRGSMVAGSPHRALRRVSTGLPPRSASALSSPATPGMGMAALSRTFTETRFHASASAFSEVDSHGVCGLKNMGNSCYQNSILQCLNGTVPLMRYFASGAFKAHLNPKNPLGTGGQLSVAFFNLVQDMSRSSGTFVAPVQFRDVLANCAPQFASYDQQDSQEFLAYMLDTLHEDLKRPPPPGIPLPPSDNDDLESLDAATGAHIAWDRYLVKNSSFLVELFQGQVRSQLRCLTCGKTSVTYAPFMTMPLPLPSGSPRDVFSLEQCLHEYLRTEILEGDDAWRCPQCQAFVAAEKSTQVTRWPEVLLLTLKRFSYVGPFRNKVGNLVQFPVRSLNLNAYVGLPSQADTYVYDLYGVSNHFGGMDGGHYTAIVNHGNAWHYFDDSRVSKCDDERDIVTPAAYNLFYVRRQGLTGASAASNGASKL</sequence>
<keyword evidence="7" id="KW-0788">Thiol protease</keyword>
<name>A0A0L0T362_ALLM3</name>
<dbReference type="PANTHER" id="PTHR21646">
    <property type="entry name" value="UBIQUITIN CARBOXYL-TERMINAL HYDROLASE"/>
    <property type="match status" value="1"/>
</dbReference>
<proteinExistence type="inferred from homology"/>
<evidence type="ECO:0000256" key="2">
    <source>
        <dbReference type="ARBA" id="ARBA00009085"/>
    </source>
</evidence>
<dbReference type="EC" id="3.4.19.12" evidence="3"/>
<accession>A0A0L0T362</accession>
<evidence type="ECO:0000256" key="3">
    <source>
        <dbReference type="ARBA" id="ARBA00012759"/>
    </source>
</evidence>
<organism evidence="10 11">
    <name type="scientific">Allomyces macrogynus (strain ATCC 38327)</name>
    <name type="common">Allomyces javanicus var. macrogynus</name>
    <dbReference type="NCBI Taxonomy" id="578462"/>
    <lineage>
        <taxon>Eukaryota</taxon>
        <taxon>Fungi</taxon>
        <taxon>Fungi incertae sedis</taxon>
        <taxon>Blastocladiomycota</taxon>
        <taxon>Blastocladiomycetes</taxon>
        <taxon>Blastocladiales</taxon>
        <taxon>Blastocladiaceae</taxon>
        <taxon>Allomyces</taxon>
    </lineage>
</organism>
<dbReference type="STRING" id="578462.A0A0L0T362"/>
<comment type="catalytic activity">
    <reaction evidence="1">
        <text>Thiol-dependent hydrolysis of ester, thioester, amide, peptide and isopeptide bonds formed by the C-terminal Gly of ubiquitin (a 76-residue protein attached to proteins as an intracellular targeting signal).</text>
        <dbReference type="EC" id="3.4.19.12"/>
    </reaction>
</comment>
<feature type="domain" description="USP" evidence="9">
    <location>
        <begin position="75"/>
        <end position="414"/>
    </location>
</feature>
<evidence type="ECO:0000256" key="6">
    <source>
        <dbReference type="ARBA" id="ARBA00022801"/>
    </source>
</evidence>
<feature type="compositionally biased region" description="Low complexity" evidence="8">
    <location>
        <begin position="30"/>
        <end position="42"/>
    </location>
</feature>
<evidence type="ECO:0000313" key="10">
    <source>
        <dbReference type="EMBL" id="KNE69166.1"/>
    </source>
</evidence>
<feature type="region of interest" description="Disordered" evidence="8">
    <location>
        <begin position="1"/>
        <end position="42"/>
    </location>
</feature>
<comment type="similarity">
    <text evidence="2">Belongs to the peptidase C19 family.</text>
</comment>
<keyword evidence="6" id="KW-0378">Hydrolase</keyword>
<dbReference type="EMBL" id="GG745359">
    <property type="protein sequence ID" value="KNE69166.1"/>
    <property type="molecule type" value="Genomic_DNA"/>
</dbReference>
<evidence type="ECO:0000256" key="4">
    <source>
        <dbReference type="ARBA" id="ARBA00022670"/>
    </source>
</evidence>
<keyword evidence="11" id="KW-1185">Reference proteome</keyword>
<dbReference type="InterPro" id="IPR050185">
    <property type="entry name" value="Ub_carboxyl-term_hydrolase"/>
</dbReference>
<dbReference type="GO" id="GO:0016579">
    <property type="term" value="P:protein deubiquitination"/>
    <property type="evidence" value="ECO:0007669"/>
    <property type="project" value="InterPro"/>
</dbReference>
<dbReference type="OMA" id="EKSKRMW"/>
<dbReference type="InterPro" id="IPR018200">
    <property type="entry name" value="USP_CS"/>
</dbReference>
<dbReference type="Gene3D" id="3.90.70.10">
    <property type="entry name" value="Cysteine proteinases"/>
    <property type="match status" value="1"/>
</dbReference>
<evidence type="ECO:0000256" key="7">
    <source>
        <dbReference type="ARBA" id="ARBA00022807"/>
    </source>
</evidence>